<dbReference type="Gene3D" id="3.40.50.720">
    <property type="entry name" value="NAD(P)-binding Rossmann-like Domain"/>
    <property type="match status" value="1"/>
</dbReference>
<comment type="caution">
    <text evidence="2">The sequence shown here is derived from an EMBL/GenBank/DDBJ whole genome shotgun (WGS) entry which is preliminary data.</text>
</comment>
<dbReference type="SUPFAM" id="SSF51735">
    <property type="entry name" value="NAD(P)-binding Rossmann-fold domains"/>
    <property type="match status" value="1"/>
</dbReference>
<dbReference type="Proteomes" id="UP000003240">
    <property type="component" value="Unassembled WGS sequence"/>
</dbReference>
<keyword evidence="1" id="KW-0812">Transmembrane</keyword>
<feature type="transmembrane region" description="Helical" evidence="1">
    <location>
        <begin position="27"/>
        <end position="46"/>
    </location>
</feature>
<feature type="transmembrane region" description="Helical" evidence="1">
    <location>
        <begin position="257"/>
        <end position="280"/>
    </location>
</feature>
<dbReference type="PANTHER" id="PTHR43318:SF2">
    <property type="entry name" value="UDP-N-ACETYLGLUCOSAMINE 4,6-DEHYDRATASE (INVERTING)"/>
    <property type="match status" value="1"/>
</dbReference>
<keyword evidence="1" id="KW-1133">Transmembrane helix</keyword>
<dbReference type="InterPro" id="IPR036291">
    <property type="entry name" value="NAD(P)-bd_dom_sf"/>
</dbReference>
<evidence type="ECO:0000256" key="1">
    <source>
        <dbReference type="SAM" id="Phobius"/>
    </source>
</evidence>
<feature type="transmembrane region" description="Helical" evidence="1">
    <location>
        <begin position="58"/>
        <end position="80"/>
    </location>
</feature>
<dbReference type="InterPro" id="IPR051203">
    <property type="entry name" value="Polysaccharide_Synthase-Rel"/>
</dbReference>
<keyword evidence="1" id="KW-0472">Membrane</keyword>
<evidence type="ECO:0000313" key="2">
    <source>
        <dbReference type="EMBL" id="EGO62239.1"/>
    </source>
</evidence>
<name>F7NNQ5_9FIRM</name>
<reference evidence="2 3" key="1">
    <citation type="journal article" date="2011" name="EMBO J.">
        <title>Structural diversity of bacterial flagellar motors.</title>
        <authorList>
            <person name="Chen S."/>
            <person name="Beeby M."/>
            <person name="Murphy G.E."/>
            <person name="Leadbetter J.R."/>
            <person name="Hendrixson D.R."/>
            <person name="Briegel A."/>
            <person name="Li Z."/>
            <person name="Shi J."/>
            <person name="Tocheva E.I."/>
            <person name="Muller A."/>
            <person name="Dobro M.J."/>
            <person name="Jensen G.J."/>
        </authorList>
    </citation>
    <scope>NUCLEOTIDE SEQUENCE [LARGE SCALE GENOMIC DNA]</scope>
    <source>
        <strain evidence="2 3">DSM 6540</strain>
    </source>
</reference>
<accession>F7NNQ5</accession>
<gene>
    <name evidence="2" type="ORF">ALO_18732</name>
</gene>
<dbReference type="GO" id="GO:0016740">
    <property type="term" value="F:transferase activity"/>
    <property type="evidence" value="ECO:0007669"/>
    <property type="project" value="UniProtKB-KW"/>
</dbReference>
<dbReference type="PANTHER" id="PTHR43318">
    <property type="entry name" value="UDP-N-ACETYLGLUCOSAMINE 4,6-DEHYDRATASE"/>
    <property type="match status" value="1"/>
</dbReference>
<proteinExistence type="predicted"/>
<feature type="transmembrane region" description="Helical" evidence="1">
    <location>
        <begin position="86"/>
        <end position="106"/>
    </location>
</feature>
<keyword evidence="2" id="KW-0808">Transferase</keyword>
<keyword evidence="3" id="KW-1185">Reference proteome</keyword>
<dbReference type="EMBL" id="AFGF01000234">
    <property type="protein sequence ID" value="EGO62239.1"/>
    <property type="molecule type" value="Genomic_DNA"/>
</dbReference>
<evidence type="ECO:0000313" key="3">
    <source>
        <dbReference type="Proteomes" id="UP000003240"/>
    </source>
</evidence>
<dbReference type="STRING" id="1009370.ALO_18732"/>
<dbReference type="eggNOG" id="COG1086">
    <property type="taxonomic scope" value="Bacteria"/>
</dbReference>
<sequence length="294" mass="33288">MWSAFYMREFIILYLFPGLLSYPVPNYFYYITPMVFMGFLLYERMYARRLPFWKNIELVFKVCSYSVVLIIGVFFVTGIMKDMSRILVALVWVTSFTYLVVTQYALKRLLLYFGLWQKPVVIVGAGKTAELLVQAFADDPGMGYKVAGVIEDHYQERPLAHQYPLWGSFSDVKEAVARSGVQDVMVAAPGLAREQLLDLVYKIQPHVSNLIVVPNLFGIPLANLEAETVANQQALLLRIKNNLARGYNRLFKYTFDIISTILGGLIVLPVAGIIAISIYIDSPGPIFLSIVGWV</sequence>
<organism evidence="2 3">
    <name type="scientific">Acetonema longum DSM 6540</name>
    <dbReference type="NCBI Taxonomy" id="1009370"/>
    <lineage>
        <taxon>Bacteria</taxon>
        <taxon>Bacillati</taxon>
        <taxon>Bacillota</taxon>
        <taxon>Negativicutes</taxon>
        <taxon>Acetonemataceae</taxon>
        <taxon>Acetonema</taxon>
    </lineage>
</organism>
<protein>
    <submittedName>
        <fullName evidence="2">Undecaprenyl-phosphate galactose phosphotransferase</fullName>
    </submittedName>
</protein>
<dbReference type="AlphaFoldDB" id="F7NNQ5"/>
<dbReference type="Pfam" id="PF13727">
    <property type="entry name" value="CoA_binding_3"/>
    <property type="match status" value="1"/>
</dbReference>